<dbReference type="EMBL" id="MH210693">
    <property type="protein sequence ID" value="AZL19364.1"/>
    <property type="molecule type" value="mRNA"/>
</dbReference>
<dbReference type="GO" id="GO:0000981">
    <property type="term" value="F:DNA-binding transcription factor activity, RNA polymerase II-specific"/>
    <property type="evidence" value="ECO:0007669"/>
    <property type="project" value="TreeGrafter"/>
</dbReference>
<evidence type="ECO:0000313" key="3">
    <source>
        <dbReference type="EMBL" id="AZL19364.1"/>
    </source>
</evidence>
<protein>
    <submittedName>
        <fullName evidence="3">Transcription factor bZIP6</fullName>
    </submittedName>
</protein>
<evidence type="ECO:0000256" key="1">
    <source>
        <dbReference type="SAM" id="MobiDB-lite"/>
    </source>
</evidence>
<sequence length="258" mass="28020">MEEVSGHGLLSNPDTSVSNQTSSAPVVSFLGELLNSRTCTHTHTCNPPGPDASHTHTCYHTHTQVLTPHDNDDAPQGEEQSVAKRRRPSGNREAVRKYREKKKAQTAYLEEEVKKLRLLNQQLVSKLQRQPILEDEVLRLRGLLLDLRAKIDDELVVFPFQKQCNVNSSFKEGDCGLQPNGSGMSLQCDAERLCFCPPSGTSVPASSVCGSGKAVVSWAENCQPAVIDCRASATDVVSSEGYIIDAVETGVASTSQAE</sequence>
<dbReference type="Pfam" id="PF07716">
    <property type="entry name" value="bZIP_2"/>
    <property type="match status" value="1"/>
</dbReference>
<dbReference type="InterPro" id="IPR004827">
    <property type="entry name" value="bZIP"/>
</dbReference>
<dbReference type="InterPro" id="IPR031106">
    <property type="entry name" value="C/EBP"/>
</dbReference>
<evidence type="ECO:0000259" key="2">
    <source>
        <dbReference type="PROSITE" id="PS50217"/>
    </source>
</evidence>
<dbReference type="PANTHER" id="PTHR23334">
    <property type="entry name" value="CCAAT/ENHANCER BINDING PROTEIN"/>
    <property type="match status" value="1"/>
</dbReference>
<feature type="region of interest" description="Disordered" evidence="1">
    <location>
        <begin position="65"/>
        <end position="99"/>
    </location>
</feature>
<dbReference type="CDD" id="cd14686">
    <property type="entry name" value="bZIP"/>
    <property type="match status" value="1"/>
</dbReference>
<dbReference type="InterPro" id="IPR046347">
    <property type="entry name" value="bZIP_sf"/>
</dbReference>
<feature type="domain" description="BZIP" evidence="2">
    <location>
        <begin position="81"/>
        <end position="147"/>
    </location>
</feature>
<proteinExistence type="evidence at transcript level"/>
<dbReference type="PANTHER" id="PTHR23334:SF20">
    <property type="entry name" value="BASIC LEUCINE ZIPPER 24"/>
    <property type="match status" value="1"/>
</dbReference>
<reference evidence="3" key="1">
    <citation type="submission" date="2018-04" db="EMBL/GenBank/DDBJ databases">
        <title>Isolation and characterization of transcription inhibitors in persimmon fruit postharvest deastringency.</title>
        <authorList>
            <person name="Zhu Q."/>
            <person name="Deng C."/>
            <person name="Yin X."/>
        </authorList>
    </citation>
    <scope>NUCLEOTIDE SEQUENCE</scope>
</reference>
<name>A0A3Q8TCX7_DIOKA</name>
<dbReference type="SUPFAM" id="SSF57959">
    <property type="entry name" value="Leucine zipper domain"/>
    <property type="match status" value="1"/>
</dbReference>
<feature type="compositionally biased region" description="Polar residues" evidence="1">
    <location>
        <begin position="12"/>
        <end position="22"/>
    </location>
</feature>
<dbReference type="GO" id="GO:0006351">
    <property type="term" value="P:DNA-templated transcription"/>
    <property type="evidence" value="ECO:0007669"/>
    <property type="project" value="InterPro"/>
</dbReference>
<dbReference type="SMART" id="SM00338">
    <property type="entry name" value="BRLZ"/>
    <property type="match status" value="1"/>
</dbReference>
<accession>A0A3Q8TCX7</accession>
<organism evidence="3">
    <name type="scientific">Diospyros kaki</name>
    <name type="common">Kaki persimmon</name>
    <name type="synonym">Diospyros chinensis</name>
    <dbReference type="NCBI Taxonomy" id="35925"/>
    <lineage>
        <taxon>Eukaryota</taxon>
        <taxon>Viridiplantae</taxon>
        <taxon>Streptophyta</taxon>
        <taxon>Embryophyta</taxon>
        <taxon>Tracheophyta</taxon>
        <taxon>Spermatophyta</taxon>
        <taxon>Magnoliopsida</taxon>
        <taxon>eudicotyledons</taxon>
        <taxon>Gunneridae</taxon>
        <taxon>Pentapetalae</taxon>
        <taxon>asterids</taxon>
        <taxon>Ericales</taxon>
        <taxon>Ebenaceae</taxon>
        <taxon>Diospyros</taxon>
    </lineage>
</organism>
<feature type="region of interest" description="Disordered" evidence="1">
    <location>
        <begin position="1"/>
        <end position="22"/>
    </location>
</feature>
<dbReference type="GO" id="GO:0000978">
    <property type="term" value="F:RNA polymerase II cis-regulatory region sequence-specific DNA binding"/>
    <property type="evidence" value="ECO:0007669"/>
    <property type="project" value="TreeGrafter"/>
</dbReference>
<dbReference type="Gene3D" id="1.20.5.170">
    <property type="match status" value="1"/>
</dbReference>
<dbReference type="PROSITE" id="PS50217">
    <property type="entry name" value="BZIP"/>
    <property type="match status" value="1"/>
</dbReference>
<dbReference type="AlphaFoldDB" id="A0A3Q8TCX7"/>